<accession>A0A2P6V6S2</accession>
<feature type="region of interest" description="Disordered" evidence="3">
    <location>
        <begin position="197"/>
        <end position="223"/>
    </location>
</feature>
<evidence type="ECO:0000256" key="3">
    <source>
        <dbReference type="SAM" id="MobiDB-lite"/>
    </source>
</evidence>
<proteinExistence type="inferred from homology"/>
<dbReference type="SMART" id="SM00784">
    <property type="entry name" value="SPT2"/>
    <property type="match status" value="1"/>
</dbReference>
<evidence type="ECO:0000313" key="4">
    <source>
        <dbReference type="EMBL" id="PSC69779.1"/>
    </source>
</evidence>
<name>A0A2P6V6S2_9CHLO</name>
<feature type="compositionally biased region" description="Acidic residues" evidence="3">
    <location>
        <begin position="378"/>
        <end position="387"/>
    </location>
</feature>
<dbReference type="GO" id="GO:0042393">
    <property type="term" value="F:histone binding"/>
    <property type="evidence" value="ECO:0007669"/>
    <property type="project" value="TreeGrafter"/>
</dbReference>
<dbReference type="GO" id="GO:0006334">
    <property type="term" value="P:nucleosome assembly"/>
    <property type="evidence" value="ECO:0007669"/>
    <property type="project" value="TreeGrafter"/>
</dbReference>
<dbReference type="PANTHER" id="PTHR22691">
    <property type="entry name" value="YEAST SPT2-RELATED"/>
    <property type="match status" value="1"/>
</dbReference>
<dbReference type="GO" id="GO:0003677">
    <property type="term" value="F:DNA binding"/>
    <property type="evidence" value="ECO:0007669"/>
    <property type="project" value="TreeGrafter"/>
</dbReference>
<dbReference type="PANTHER" id="PTHR22691:SF8">
    <property type="entry name" value="PROTEIN SPT2 HOMOLOG"/>
    <property type="match status" value="1"/>
</dbReference>
<dbReference type="EMBL" id="LHPF02000024">
    <property type="protein sequence ID" value="PSC69779.1"/>
    <property type="molecule type" value="Genomic_DNA"/>
</dbReference>
<feature type="compositionally biased region" description="Low complexity" evidence="3">
    <location>
        <begin position="135"/>
        <end position="145"/>
    </location>
</feature>
<dbReference type="STRING" id="554055.A0A2P6V6S2"/>
<reference evidence="4 5" key="1">
    <citation type="journal article" date="2018" name="Plant J.">
        <title>Genome sequences of Chlorella sorokiniana UTEX 1602 and Micractinium conductrix SAG 241.80: implications to maltose excretion by a green alga.</title>
        <authorList>
            <person name="Arriola M.B."/>
            <person name="Velmurugan N."/>
            <person name="Zhang Y."/>
            <person name="Plunkett M.H."/>
            <person name="Hondzo H."/>
            <person name="Barney B.M."/>
        </authorList>
    </citation>
    <scope>NUCLEOTIDE SEQUENCE [LARGE SCALE GENOMIC DNA]</scope>
    <source>
        <strain evidence="4 5">SAG 241.80</strain>
    </source>
</reference>
<dbReference type="OrthoDB" id="515576at2759"/>
<protein>
    <submittedName>
        <fullName evidence="4">SPT2-like protein</fullName>
    </submittedName>
</protein>
<feature type="region of interest" description="Disordered" evidence="3">
    <location>
        <begin position="289"/>
        <end position="397"/>
    </location>
</feature>
<dbReference type="Proteomes" id="UP000239649">
    <property type="component" value="Unassembled WGS sequence"/>
</dbReference>
<feature type="compositionally biased region" description="Low complexity" evidence="3">
    <location>
        <begin position="198"/>
        <end position="218"/>
    </location>
</feature>
<evidence type="ECO:0000313" key="5">
    <source>
        <dbReference type="Proteomes" id="UP000239649"/>
    </source>
</evidence>
<comment type="caution">
    <text evidence="4">The sequence shown here is derived from an EMBL/GenBank/DDBJ whole genome shotgun (WGS) entry which is preliminary data.</text>
</comment>
<dbReference type="GO" id="GO:0005730">
    <property type="term" value="C:nucleolus"/>
    <property type="evidence" value="ECO:0007669"/>
    <property type="project" value="TreeGrafter"/>
</dbReference>
<feature type="region of interest" description="Disordered" evidence="3">
    <location>
        <begin position="445"/>
        <end position="478"/>
    </location>
</feature>
<evidence type="ECO:0000256" key="2">
    <source>
        <dbReference type="ARBA" id="ARBA00023054"/>
    </source>
</evidence>
<feature type="compositionally biased region" description="Basic and acidic residues" evidence="3">
    <location>
        <begin position="445"/>
        <end position="462"/>
    </location>
</feature>
<organism evidence="4 5">
    <name type="scientific">Micractinium conductrix</name>
    <dbReference type="NCBI Taxonomy" id="554055"/>
    <lineage>
        <taxon>Eukaryota</taxon>
        <taxon>Viridiplantae</taxon>
        <taxon>Chlorophyta</taxon>
        <taxon>core chlorophytes</taxon>
        <taxon>Trebouxiophyceae</taxon>
        <taxon>Chlorellales</taxon>
        <taxon>Chlorellaceae</taxon>
        <taxon>Chlorella clade</taxon>
        <taxon>Micractinium</taxon>
    </lineage>
</organism>
<dbReference type="AlphaFoldDB" id="A0A2P6V6S2"/>
<sequence>MSKPVVAATGAARSRLAARESFFGGPLSTREASKAPGWKAFIKPAPQPEAAPAGKPKGGRSASGASKPRAQQPTAPPPDPGVERRQKLRQRRDFSGLDDDAPPPPPAAQRPAAAKQQHGVLARQQQTAAGPPPRQQQHQQLNNQQKVTKRGVAGGGKKAVAGRGMALEVTAVGKARKQVASDALRQRVGEMVAHHAEAAAGSGRAAAAADLGSPSGSGVARGGAGGVAAAAVAARAARDAANTKAVMQKQQFRTAHGMQTLQLVSRAPGAGRGGAGAGGGTALAAMRAGAATSPGARPGAASPGSVSKGAPRPVTGAGAPRRLQQQQQQGQGAPQFRGAFYGGHQPPAALEGRMRFNKRRLSMDSQQGGSDLDSFIASDEEEGEAWESDGAGGEGGWRAALREATGGYDPTKFAHIDRLPDRGMEVGWNEISAEEKRTLRIARTEDEREAEAEARQEAAKRERKEKRKRGVAAFLDDD</sequence>
<dbReference type="Pfam" id="PF08243">
    <property type="entry name" value="SPT2"/>
    <property type="match status" value="1"/>
</dbReference>
<evidence type="ECO:0000256" key="1">
    <source>
        <dbReference type="ARBA" id="ARBA00006461"/>
    </source>
</evidence>
<keyword evidence="5" id="KW-1185">Reference proteome</keyword>
<gene>
    <name evidence="4" type="ORF">C2E20_6711</name>
</gene>
<feature type="compositionally biased region" description="Basic and acidic residues" evidence="3">
    <location>
        <begin position="81"/>
        <end position="95"/>
    </location>
</feature>
<feature type="compositionally biased region" description="Low complexity" evidence="3">
    <location>
        <begin position="316"/>
        <end position="339"/>
    </location>
</feature>
<dbReference type="InterPro" id="IPR013256">
    <property type="entry name" value="Chromatin_SPT2"/>
</dbReference>
<feature type="region of interest" description="Disordered" evidence="3">
    <location>
        <begin position="20"/>
        <end position="159"/>
    </location>
</feature>
<dbReference type="GO" id="GO:0006360">
    <property type="term" value="P:transcription by RNA polymerase I"/>
    <property type="evidence" value="ECO:0007669"/>
    <property type="project" value="TreeGrafter"/>
</dbReference>
<comment type="similarity">
    <text evidence="1">Belongs to the SPT2 family.</text>
</comment>
<keyword evidence="2" id="KW-0175">Coiled coil</keyword>